<evidence type="ECO:0000256" key="5">
    <source>
        <dbReference type="ARBA" id="ARBA00022862"/>
    </source>
</evidence>
<evidence type="ECO:0000256" key="4">
    <source>
        <dbReference type="ARBA" id="ARBA00022559"/>
    </source>
</evidence>
<evidence type="ECO:0000256" key="6">
    <source>
        <dbReference type="ARBA" id="ARBA00023002"/>
    </source>
</evidence>
<proteinExistence type="inferred from homology"/>
<evidence type="ECO:0000256" key="13">
    <source>
        <dbReference type="ARBA" id="ARBA00077538"/>
    </source>
</evidence>
<name>A0A0C9XXP3_9AGAM</name>
<dbReference type="AlphaFoldDB" id="A0A0C9XXP3"/>
<keyword evidence="7" id="KW-1015">Disulfide bond</keyword>
<dbReference type="InterPro" id="IPR000866">
    <property type="entry name" value="AhpC/TSA"/>
</dbReference>
<gene>
    <name evidence="16" type="ORF">PISMIDRAFT_685392</name>
</gene>
<protein>
    <recommendedName>
        <fullName evidence="3">thioredoxin-dependent peroxiredoxin</fullName>
        <ecNumber evidence="3">1.11.1.24</ecNumber>
    </recommendedName>
    <alternativeName>
        <fullName evidence="13">Nuclear thiol peroxidase</fullName>
    </alternativeName>
    <alternativeName>
        <fullName evidence="10">Thioredoxin peroxidase</fullName>
    </alternativeName>
</protein>
<keyword evidence="17" id="KW-1185">Reference proteome</keyword>
<feature type="region of interest" description="Disordered" evidence="14">
    <location>
        <begin position="1"/>
        <end position="169"/>
    </location>
</feature>
<dbReference type="Proteomes" id="UP000054018">
    <property type="component" value="Unassembled WGS sequence"/>
</dbReference>
<dbReference type="PANTHER" id="PTHR42801">
    <property type="entry name" value="THIOREDOXIN-DEPENDENT PEROXIDE REDUCTASE"/>
    <property type="match status" value="1"/>
</dbReference>
<feature type="compositionally biased region" description="Low complexity" evidence="14">
    <location>
        <begin position="154"/>
        <end position="167"/>
    </location>
</feature>
<feature type="compositionally biased region" description="Basic and acidic residues" evidence="14">
    <location>
        <begin position="80"/>
        <end position="89"/>
    </location>
</feature>
<dbReference type="GO" id="GO:0005737">
    <property type="term" value="C:cytoplasm"/>
    <property type="evidence" value="ECO:0007669"/>
    <property type="project" value="TreeGrafter"/>
</dbReference>
<reference evidence="16 17" key="1">
    <citation type="submission" date="2014-04" db="EMBL/GenBank/DDBJ databases">
        <authorList>
            <consortium name="DOE Joint Genome Institute"/>
            <person name="Kuo A."/>
            <person name="Kohler A."/>
            <person name="Costa M.D."/>
            <person name="Nagy L.G."/>
            <person name="Floudas D."/>
            <person name="Copeland A."/>
            <person name="Barry K.W."/>
            <person name="Cichocki N."/>
            <person name="Veneault-Fourrey C."/>
            <person name="LaButti K."/>
            <person name="Lindquist E.A."/>
            <person name="Lipzen A."/>
            <person name="Lundell T."/>
            <person name="Morin E."/>
            <person name="Murat C."/>
            <person name="Sun H."/>
            <person name="Tunlid A."/>
            <person name="Henrissat B."/>
            <person name="Grigoriev I.V."/>
            <person name="Hibbett D.S."/>
            <person name="Martin F."/>
            <person name="Nordberg H.P."/>
            <person name="Cantor M.N."/>
            <person name="Hua S.X."/>
        </authorList>
    </citation>
    <scope>NUCLEOTIDE SEQUENCE [LARGE SCALE GENOMIC DNA]</scope>
    <source>
        <strain evidence="16 17">441</strain>
    </source>
</reference>
<keyword evidence="6" id="KW-0560">Oxidoreductase</keyword>
<evidence type="ECO:0000256" key="14">
    <source>
        <dbReference type="SAM" id="MobiDB-lite"/>
    </source>
</evidence>
<dbReference type="Pfam" id="PF00578">
    <property type="entry name" value="AhpC-TSA"/>
    <property type="match status" value="1"/>
</dbReference>
<dbReference type="EC" id="1.11.1.24" evidence="3"/>
<keyword evidence="9" id="KW-0676">Redox-active center</keyword>
<evidence type="ECO:0000256" key="8">
    <source>
        <dbReference type="ARBA" id="ARBA00023242"/>
    </source>
</evidence>
<evidence type="ECO:0000256" key="12">
    <source>
        <dbReference type="ARBA" id="ARBA00049091"/>
    </source>
</evidence>
<dbReference type="GO" id="GO:0034599">
    <property type="term" value="P:cellular response to oxidative stress"/>
    <property type="evidence" value="ECO:0007669"/>
    <property type="project" value="UniProtKB-ARBA"/>
</dbReference>
<dbReference type="PANTHER" id="PTHR42801:SF23">
    <property type="entry name" value="PEROXIREDOXIN DOT5"/>
    <property type="match status" value="1"/>
</dbReference>
<evidence type="ECO:0000256" key="3">
    <source>
        <dbReference type="ARBA" id="ARBA00013017"/>
    </source>
</evidence>
<evidence type="ECO:0000313" key="16">
    <source>
        <dbReference type="EMBL" id="KIK17275.1"/>
    </source>
</evidence>
<evidence type="ECO:0000256" key="1">
    <source>
        <dbReference type="ARBA" id="ARBA00004123"/>
    </source>
</evidence>
<keyword evidence="5" id="KW-0049">Antioxidant</keyword>
<sequence length="319" mass="33556">MADPTPTTTTTAPAPVPGQTPRRSSRISAKPKLEFVPSRRQKRGGKAGAAANTTTTGGRTTSKQGNKRGADEIDADDEHGDAGVREGKGDVVSGEEGGGDAKKAKLPPPDEDTAKPAETSPLDAANSQENQSPDPSTQPVQAVEGDNDVPMTDSAPAASSSAAPPAATAKTTVDIGDMLPSLAVKNEKGEDVETSTLVVEKGVVLFLVPRADTPGCTQQACGFRDIWQEFTTLDYDVYCLSADTPTAQSKWQTKRQLPYQLLSDPKRVLIGALGAGEGNKTKRSHFVFEKGGKLIDKKMPVKPVDSPRLALEAIKRAKA</sequence>
<reference evidence="17" key="2">
    <citation type="submission" date="2015-01" db="EMBL/GenBank/DDBJ databases">
        <title>Evolutionary Origins and Diversification of the Mycorrhizal Mutualists.</title>
        <authorList>
            <consortium name="DOE Joint Genome Institute"/>
            <consortium name="Mycorrhizal Genomics Consortium"/>
            <person name="Kohler A."/>
            <person name="Kuo A."/>
            <person name="Nagy L.G."/>
            <person name="Floudas D."/>
            <person name="Copeland A."/>
            <person name="Barry K.W."/>
            <person name="Cichocki N."/>
            <person name="Veneault-Fourrey C."/>
            <person name="LaButti K."/>
            <person name="Lindquist E.A."/>
            <person name="Lipzen A."/>
            <person name="Lundell T."/>
            <person name="Morin E."/>
            <person name="Murat C."/>
            <person name="Riley R."/>
            <person name="Ohm R."/>
            <person name="Sun H."/>
            <person name="Tunlid A."/>
            <person name="Henrissat B."/>
            <person name="Grigoriev I.V."/>
            <person name="Hibbett D.S."/>
            <person name="Martin F."/>
        </authorList>
    </citation>
    <scope>NUCLEOTIDE SEQUENCE [LARGE SCALE GENOMIC DNA]</scope>
    <source>
        <strain evidence="17">441</strain>
    </source>
</reference>
<feature type="domain" description="Thioredoxin" evidence="15">
    <location>
        <begin position="173"/>
        <end position="319"/>
    </location>
</feature>
<comment type="subunit">
    <text evidence="2">Monomer.</text>
</comment>
<feature type="compositionally biased region" description="Polar residues" evidence="14">
    <location>
        <begin position="125"/>
        <end position="140"/>
    </location>
</feature>
<dbReference type="Gene3D" id="3.40.30.10">
    <property type="entry name" value="Glutaredoxin"/>
    <property type="match status" value="1"/>
</dbReference>
<evidence type="ECO:0000256" key="9">
    <source>
        <dbReference type="ARBA" id="ARBA00023284"/>
    </source>
</evidence>
<dbReference type="GO" id="GO:0005634">
    <property type="term" value="C:nucleus"/>
    <property type="evidence" value="ECO:0007669"/>
    <property type="project" value="UniProtKB-SubCell"/>
</dbReference>
<accession>A0A0C9XXP3</accession>
<comment type="subcellular location">
    <subcellularLocation>
        <location evidence="1">Nucleus</location>
    </subcellularLocation>
</comment>
<feature type="compositionally biased region" description="Low complexity" evidence="14">
    <location>
        <begin position="48"/>
        <end position="64"/>
    </location>
</feature>
<evidence type="ECO:0000313" key="17">
    <source>
        <dbReference type="Proteomes" id="UP000054018"/>
    </source>
</evidence>
<feature type="compositionally biased region" description="Low complexity" evidence="14">
    <location>
        <begin position="1"/>
        <end position="21"/>
    </location>
</feature>
<dbReference type="EMBL" id="KN833833">
    <property type="protein sequence ID" value="KIK17275.1"/>
    <property type="molecule type" value="Genomic_DNA"/>
</dbReference>
<evidence type="ECO:0000256" key="10">
    <source>
        <dbReference type="ARBA" id="ARBA00032824"/>
    </source>
</evidence>
<dbReference type="GO" id="GO:0008379">
    <property type="term" value="F:thioredoxin peroxidase activity"/>
    <property type="evidence" value="ECO:0007669"/>
    <property type="project" value="TreeGrafter"/>
</dbReference>
<keyword evidence="4" id="KW-0575">Peroxidase</keyword>
<dbReference type="PROSITE" id="PS51352">
    <property type="entry name" value="THIOREDOXIN_2"/>
    <property type="match status" value="1"/>
</dbReference>
<dbReference type="OrthoDB" id="338622at2759"/>
<organism evidence="16 17">
    <name type="scientific">Pisolithus microcarpus 441</name>
    <dbReference type="NCBI Taxonomy" id="765257"/>
    <lineage>
        <taxon>Eukaryota</taxon>
        <taxon>Fungi</taxon>
        <taxon>Dikarya</taxon>
        <taxon>Basidiomycota</taxon>
        <taxon>Agaricomycotina</taxon>
        <taxon>Agaricomycetes</taxon>
        <taxon>Agaricomycetidae</taxon>
        <taxon>Boletales</taxon>
        <taxon>Sclerodermatineae</taxon>
        <taxon>Pisolithaceae</taxon>
        <taxon>Pisolithus</taxon>
    </lineage>
</organism>
<dbReference type="InterPro" id="IPR036249">
    <property type="entry name" value="Thioredoxin-like_sf"/>
</dbReference>
<comment type="catalytic activity">
    <reaction evidence="12">
        <text>a hydroperoxide + [thioredoxin]-dithiol = an alcohol + [thioredoxin]-disulfide + H2O</text>
        <dbReference type="Rhea" id="RHEA:62620"/>
        <dbReference type="Rhea" id="RHEA-COMP:10698"/>
        <dbReference type="Rhea" id="RHEA-COMP:10700"/>
        <dbReference type="ChEBI" id="CHEBI:15377"/>
        <dbReference type="ChEBI" id="CHEBI:29950"/>
        <dbReference type="ChEBI" id="CHEBI:30879"/>
        <dbReference type="ChEBI" id="CHEBI:35924"/>
        <dbReference type="ChEBI" id="CHEBI:50058"/>
        <dbReference type="EC" id="1.11.1.24"/>
    </reaction>
</comment>
<dbReference type="GO" id="GO:0045454">
    <property type="term" value="P:cell redox homeostasis"/>
    <property type="evidence" value="ECO:0007669"/>
    <property type="project" value="TreeGrafter"/>
</dbReference>
<dbReference type="STRING" id="765257.A0A0C9XXP3"/>
<dbReference type="SUPFAM" id="SSF52833">
    <property type="entry name" value="Thioredoxin-like"/>
    <property type="match status" value="1"/>
</dbReference>
<comment type="similarity">
    <text evidence="11">Belongs to the peroxiredoxin family. BCP/PrxQ subfamily.</text>
</comment>
<evidence type="ECO:0000256" key="7">
    <source>
        <dbReference type="ARBA" id="ARBA00023157"/>
    </source>
</evidence>
<dbReference type="InterPro" id="IPR013766">
    <property type="entry name" value="Thioredoxin_domain"/>
</dbReference>
<dbReference type="HOGENOM" id="CLU_042529_2_2_1"/>
<dbReference type="CDD" id="cd03017">
    <property type="entry name" value="PRX_BCP"/>
    <property type="match status" value="1"/>
</dbReference>
<dbReference type="FunFam" id="3.40.30.10:FF:000157">
    <property type="entry name" value="DOT5p Nuclear thiol peroxidase"/>
    <property type="match status" value="1"/>
</dbReference>
<dbReference type="InterPro" id="IPR050924">
    <property type="entry name" value="Peroxiredoxin_BCP/PrxQ"/>
</dbReference>
<evidence type="ECO:0000256" key="2">
    <source>
        <dbReference type="ARBA" id="ARBA00011245"/>
    </source>
</evidence>
<keyword evidence="8" id="KW-0539">Nucleus</keyword>
<evidence type="ECO:0000256" key="11">
    <source>
        <dbReference type="ARBA" id="ARBA00038489"/>
    </source>
</evidence>
<evidence type="ECO:0000259" key="15">
    <source>
        <dbReference type="PROSITE" id="PS51352"/>
    </source>
</evidence>